<evidence type="ECO:0000256" key="1">
    <source>
        <dbReference type="SAM" id="MobiDB-lite"/>
    </source>
</evidence>
<feature type="region of interest" description="Disordered" evidence="1">
    <location>
        <begin position="110"/>
        <end position="259"/>
    </location>
</feature>
<reference evidence="2 3" key="1">
    <citation type="submission" date="2024-02" db="EMBL/GenBank/DDBJ databases">
        <authorList>
            <person name="Chen Y."/>
            <person name="Shah S."/>
            <person name="Dougan E. K."/>
            <person name="Thang M."/>
            <person name="Chan C."/>
        </authorList>
    </citation>
    <scope>NUCLEOTIDE SEQUENCE [LARGE SCALE GENOMIC DNA]</scope>
</reference>
<feature type="compositionally biased region" description="Pro residues" evidence="1">
    <location>
        <begin position="216"/>
        <end position="230"/>
    </location>
</feature>
<feature type="compositionally biased region" description="Acidic residues" evidence="1">
    <location>
        <begin position="68"/>
        <end position="83"/>
    </location>
</feature>
<feature type="compositionally biased region" description="Low complexity" evidence="1">
    <location>
        <begin position="206"/>
        <end position="215"/>
    </location>
</feature>
<protein>
    <submittedName>
        <fullName evidence="2">Calmodulin</fullName>
    </submittedName>
</protein>
<organism evidence="2 3">
    <name type="scientific">Durusdinium trenchii</name>
    <dbReference type="NCBI Taxonomy" id="1381693"/>
    <lineage>
        <taxon>Eukaryota</taxon>
        <taxon>Sar</taxon>
        <taxon>Alveolata</taxon>
        <taxon>Dinophyceae</taxon>
        <taxon>Suessiales</taxon>
        <taxon>Symbiodiniaceae</taxon>
        <taxon>Durusdinium</taxon>
    </lineage>
</organism>
<sequence>MRVYCKESTAVSLQHGHWQEPKDDELDEMLAMIGSESDGQAAFEDFRMLFAPKSSVLAEMETMAPAPPEEEDKGGREEDDEQEEIPRLEAPPQQLGLLVKGAASFIQARIKKEEAGKKKASRARPKAKAPGSNRARPVLGPPRHTHQMGAPGMANLPIPGAGRGAFNSISQPPPVPGHTSGMPPLPPGYLVGTEKLYQTGPGMGPHGAAPGMLPNQMPPPPGQHPLPPGQPGAMAKQPPVDPLLQPSKKNITANPPPKHLTFLEYQEMKLEHEVHEKLRREAESDSD</sequence>
<feature type="region of interest" description="Disordered" evidence="1">
    <location>
        <begin position="58"/>
        <end position="96"/>
    </location>
</feature>
<evidence type="ECO:0000313" key="2">
    <source>
        <dbReference type="EMBL" id="CAK9105110.1"/>
    </source>
</evidence>
<dbReference type="EMBL" id="CAXAMM010042463">
    <property type="protein sequence ID" value="CAK9105110.1"/>
    <property type="molecule type" value="Genomic_DNA"/>
</dbReference>
<comment type="caution">
    <text evidence="2">The sequence shown here is derived from an EMBL/GenBank/DDBJ whole genome shotgun (WGS) entry which is preliminary data.</text>
</comment>
<accession>A0ABP0RY16</accession>
<gene>
    <name evidence="2" type="ORF">SCF082_LOCUS49008</name>
</gene>
<feature type="compositionally biased region" description="Basic residues" evidence="1">
    <location>
        <begin position="118"/>
        <end position="127"/>
    </location>
</feature>
<name>A0ABP0RY16_9DINO</name>
<keyword evidence="3" id="KW-1185">Reference proteome</keyword>
<proteinExistence type="predicted"/>
<dbReference type="Proteomes" id="UP001642464">
    <property type="component" value="Unassembled WGS sequence"/>
</dbReference>
<evidence type="ECO:0000313" key="3">
    <source>
        <dbReference type="Proteomes" id="UP001642464"/>
    </source>
</evidence>